<protein>
    <submittedName>
        <fullName evidence="1">Uncharacterized protein</fullName>
    </submittedName>
</protein>
<dbReference type="EMBL" id="LAZR01000045">
    <property type="protein sequence ID" value="KKN99730.1"/>
    <property type="molecule type" value="Genomic_DNA"/>
</dbReference>
<comment type="caution">
    <text evidence="1">The sequence shown here is derived from an EMBL/GenBank/DDBJ whole genome shotgun (WGS) entry which is preliminary data.</text>
</comment>
<accession>A0A0F9V392</accession>
<sequence>MKLTTTTLIATLMATGVSTAAMAQTSVDGAVGGAADVSSGVNADVGASGSLSTGSTMNDAKDTVAKTGKTAKENYGQLIQELRAGAETDTQTKAEIDAFDTDAKLDVVTVSELKASKQGTTTALDEALDAQAEAVDDMRASVAANTDLSADLEAEGFASEDVVAVRGNGMGGLTLIVDDRS</sequence>
<reference evidence="1" key="1">
    <citation type="journal article" date="2015" name="Nature">
        <title>Complex archaea that bridge the gap between prokaryotes and eukaryotes.</title>
        <authorList>
            <person name="Spang A."/>
            <person name="Saw J.H."/>
            <person name="Jorgensen S.L."/>
            <person name="Zaremba-Niedzwiedzka K."/>
            <person name="Martijn J."/>
            <person name="Lind A.E."/>
            <person name="van Eijk R."/>
            <person name="Schleper C."/>
            <person name="Guy L."/>
            <person name="Ettema T.J."/>
        </authorList>
    </citation>
    <scope>NUCLEOTIDE SEQUENCE</scope>
</reference>
<proteinExistence type="predicted"/>
<organism evidence="1">
    <name type="scientific">marine sediment metagenome</name>
    <dbReference type="NCBI Taxonomy" id="412755"/>
    <lineage>
        <taxon>unclassified sequences</taxon>
        <taxon>metagenomes</taxon>
        <taxon>ecological metagenomes</taxon>
    </lineage>
</organism>
<dbReference type="AlphaFoldDB" id="A0A0F9V392"/>
<gene>
    <name evidence="1" type="ORF">LCGC14_0134760</name>
</gene>
<name>A0A0F9V392_9ZZZZ</name>
<evidence type="ECO:0000313" key="1">
    <source>
        <dbReference type="EMBL" id="KKN99730.1"/>
    </source>
</evidence>